<name>A0A2A9NFB8_9AGAR</name>
<protein>
    <submittedName>
        <fullName evidence="1">Uncharacterized protein</fullName>
    </submittedName>
</protein>
<evidence type="ECO:0000313" key="1">
    <source>
        <dbReference type="EMBL" id="PFH46400.1"/>
    </source>
</evidence>
<accession>A0A2A9NFB8</accession>
<proteinExistence type="predicted"/>
<dbReference type="AlphaFoldDB" id="A0A2A9NFB8"/>
<feature type="non-terminal residue" evidence="1">
    <location>
        <position position="1"/>
    </location>
</feature>
<reference evidence="1 2" key="1">
    <citation type="submission" date="2014-02" db="EMBL/GenBank/DDBJ databases">
        <title>Transposable element dynamics among asymbiotic and ectomycorrhizal Amanita fungi.</title>
        <authorList>
            <consortium name="DOE Joint Genome Institute"/>
            <person name="Hess J."/>
            <person name="Skrede I."/>
            <person name="Wolfe B."/>
            <person name="LaButti K."/>
            <person name="Ohm R.A."/>
            <person name="Grigoriev I.V."/>
            <person name="Pringle A."/>
        </authorList>
    </citation>
    <scope>NUCLEOTIDE SEQUENCE [LARGE SCALE GENOMIC DNA]</scope>
    <source>
        <strain evidence="1 2">SKay4041</strain>
    </source>
</reference>
<dbReference type="OrthoDB" id="128646at2759"/>
<dbReference type="Gene3D" id="2.40.70.10">
    <property type="entry name" value="Acid Proteases"/>
    <property type="match status" value="1"/>
</dbReference>
<keyword evidence="2" id="KW-1185">Reference proteome</keyword>
<gene>
    <name evidence="1" type="ORF">AMATHDRAFT_104902</name>
</gene>
<organism evidence="1 2">
    <name type="scientific">Amanita thiersii Skay4041</name>
    <dbReference type="NCBI Taxonomy" id="703135"/>
    <lineage>
        <taxon>Eukaryota</taxon>
        <taxon>Fungi</taxon>
        <taxon>Dikarya</taxon>
        <taxon>Basidiomycota</taxon>
        <taxon>Agaricomycotina</taxon>
        <taxon>Agaricomycetes</taxon>
        <taxon>Agaricomycetidae</taxon>
        <taxon>Agaricales</taxon>
        <taxon>Pluteineae</taxon>
        <taxon>Amanitaceae</taxon>
        <taxon>Amanita</taxon>
    </lineage>
</organism>
<evidence type="ECO:0000313" key="2">
    <source>
        <dbReference type="Proteomes" id="UP000242287"/>
    </source>
</evidence>
<feature type="non-terminal residue" evidence="1">
    <location>
        <position position="65"/>
    </location>
</feature>
<sequence length="65" mass="7562">DGTLNVGGSLTHTVKLRVKIGDHKETMDFGISNLSKHEIFLGFDWLKFKKYHNPKVDWKESKIEF</sequence>
<dbReference type="InterPro" id="IPR021109">
    <property type="entry name" value="Peptidase_aspartic_dom_sf"/>
</dbReference>
<dbReference type="STRING" id="703135.A0A2A9NFB8"/>
<dbReference type="Proteomes" id="UP000242287">
    <property type="component" value="Unassembled WGS sequence"/>
</dbReference>
<dbReference type="EMBL" id="KZ302197">
    <property type="protein sequence ID" value="PFH46400.1"/>
    <property type="molecule type" value="Genomic_DNA"/>
</dbReference>